<keyword evidence="1" id="KW-0962">Peroxisome biogenesis</keyword>
<dbReference type="EMBL" id="CAJVPQ010005464">
    <property type="protein sequence ID" value="CAG8670575.1"/>
    <property type="molecule type" value="Genomic_DNA"/>
</dbReference>
<evidence type="ECO:0000313" key="6">
    <source>
        <dbReference type="Proteomes" id="UP000789570"/>
    </source>
</evidence>
<dbReference type="GO" id="GO:0005778">
    <property type="term" value="C:peroxisomal membrane"/>
    <property type="evidence" value="ECO:0007669"/>
    <property type="project" value="UniProtKB-SubCell"/>
</dbReference>
<dbReference type="Proteomes" id="UP000789570">
    <property type="component" value="Unassembled WGS sequence"/>
</dbReference>
<dbReference type="AlphaFoldDB" id="A0A9N9HAX8"/>
<feature type="non-terminal residue" evidence="5">
    <location>
        <position position="201"/>
    </location>
</feature>
<gene>
    <name evidence="5" type="ORF">FCALED_LOCUS12001</name>
</gene>
<dbReference type="GO" id="GO:0016559">
    <property type="term" value="P:peroxisome fission"/>
    <property type="evidence" value="ECO:0007669"/>
    <property type="project" value="InterPro"/>
</dbReference>
<dbReference type="PANTHER" id="PTHR12652:SF50">
    <property type="entry name" value="PEROXIN 11"/>
    <property type="match status" value="1"/>
</dbReference>
<keyword evidence="6" id="KW-1185">Reference proteome</keyword>
<name>A0A9N9HAX8_9GLOM</name>
<dbReference type="OrthoDB" id="411017at2759"/>
<evidence type="ECO:0000256" key="3">
    <source>
        <dbReference type="ARBA" id="ARBA00023140"/>
    </source>
</evidence>
<protein>
    <submittedName>
        <fullName evidence="5">15684_t:CDS:1</fullName>
    </submittedName>
</protein>
<dbReference type="PANTHER" id="PTHR12652">
    <property type="entry name" value="PEROXISOMAL BIOGENESIS FACTOR 11"/>
    <property type="match status" value="1"/>
</dbReference>
<accession>A0A9N9HAX8</accession>
<dbReference type="InterPro" id="IPR008733">
    <property type="entry name" value="PEX11"/>
</dbReference>
<evidence type="ECO:0000256" key="2">
    <source>
        <dbReference type="ARBA" id="ARBA00023136"/>
    </source>
</evidence>
<evidence type="ECO:0000256" key="1">
    <source>
        <dbReference type="ARBA" id="ARBA00022593"/>
    </source>
</evidence>
<keyword evidence="3" id="KW-0576">Peroxisome</keyword>
<organism evidence="5 6">
    <name type="scientific">Funneliformis caledonium</name>
    <dbReference type="NCBI Taxonomy" id="1117310"/>
    <lineage>
        <taxon>Eukaryota</taxon>
        <taxon>Fungi</taxon>
        <taxon>Fungi incertae sedis</taxon>
        <taxon>Mucoromycota</taxon>
        <taxon>Glomeromycotina</taxon>
        <taxon>Glomeromycetes</taxon>
        <taxon>Glomerales</taxon>
        <taxon>Glomeraceae</taxon>
        <taxon>Funneliformis</taxon>
    </lineage>
</organism>
<keyword evidence="2" id="KW-0472">Membrane</keyword>
<comment type="subcellular location">
    <subcellularLocation>
        <location evidence="4">Peroxisome membrane</location>
    </subcellularLocation>
</comment>
<evidence type="ECO:0000313" key="5">
    <source>
        <dbReference type="EMBL" id="CAG8670575.1"/>
    </source>
</evidence>
<comment type="caution">
    <text evidence="5">The sequence shown here is derived from an EMBL/GenBank/DDBJ whole genome shotgun (WGS) entry which is preliminary data.</text>
</comment>
<sequence>RQGYDKESIQRFSNLKSTIGLTRKIMRFGKPIEHLQHATKALNEVDEFAKFTTIGQQLGYAIYLFWDTFAWVHNAGVYKFQQIKRINENANRFWLIGLVFSVIHGLYKLHKNGYQYNFMRRASKARFAESSEQSNVKSETASLMKERKAVIRQLVQDLLDIILPATALGYVHFEDGFVGLTAVISSIMGAQTHWKKVNGTK</sequence>
<proteinExistence type="predicted"/>
<reference evidence="5" key="1">
    <citation type="submission" date="2021-06" db="EMBL/GenBank/DDBJ databases">
        <authorList>
            <person name="Kallberg Y."/>
            <person name="Tangrot J."/>
            <person name="Rosling A."/>
        </authorList>
    </citation>
    <scope>NUCLEOTIDE SEQUENCE</scope>
    <source>
        <strain evidence="5">UK204</strain>
    </source>
</reference>
<evidence type="ECO:0000256" key="4">
    <source>
        <dbReference type="ARBA" id="ARBA00046271"/>
    </source>
</evidence>
<dbReference type="Pfam" id="PF05648">
    <property type="entry name" value="PEX11"/>
    <property type="match status" value="1"/>
</dbReference>